<keyword evidence="3" id="KW-1185">Reference proteome</keyword>
<accession>A0ABU0IV66</accession>
<dbReference type="Proteomes" id="UP001228905">
    <property type="component" value="Unassembled WGS sequence"/>
</dbReference>
<dbReference type="EMBL" id="JAUSVS010000008">
    <property type="protein sequence ID" value="MDQ0465906.1"/>
    <property type="molecule type" value="Genomic_DNA"/>
</dbReference>
<dbReference type="RefSeq" id="WP_307351601.1">
    <property type="nucleotide sequence ID" value="NZ_JAUSVS010000008.1"/>
</dbReference>
<organism evidence="2 3">
    <name type="scientific">Caulobacter ginsengisoli</name>
    <dbReference type="NCBI Taxonomy" id="400775"/>
    <lineage>
        <taxon>Bacteria</taxon>
        <taxon>Pseudomonadati</taxon>
        <taxon>Pseudomonadota</taxon>
        <taxon>Alphaproteobacteria</taxon>
        <taxon>Caulobacterales</taxon>
        <taxon>Caulobacteraceae</taxon>
        <taxon>Caulobacter</taxon>
    </lineage>
</organism>
<evidence type="ECO:0000256" key="1">
    <source>
        <dbReference type="SAM" id="SignalP"/>
    </source>
</evidence>
<reference evidence="2 3" key="1">
    <citation type="submission" date="2023-07" db="EMBL/GenBank/DDBJ databases">
        <title>Genomic Encyclopedia of Type Strains, Phase IV (KMG-IV): sequencing the most valuable type-strain genomes for metagenomic binning, comparative biology and taxonomic classification.</title>
        <authorList>
            <person name="Goeker M."/>
        </authorList>
    </citation>
    <scope>NUCLEOTIDE SEQUENCE [LARGE SCALE GENOMIC DNA]</scope>
    <source>
        <strain evidence="2 3">DSM 18695</strain>
    </source>
</reference>
<keyword evidence="1" id="KW-0732">Signal</keyword>
<dbReference type="PROSITE" id="PS51257">
    <property type="entry name" value="PROKAR_LIPOPROTEIN"/>
    <property type="match status" value="1"/>
</dbReference>
<comment type="caution">
    <text evidence="2">The sequence shown here is derived from an EMBL/GenBank/DDBJ whole genome shotgun (WGS) entry which is preliminary data.</text>
</comment>
<evidence type="ECO:0008006" key="4">
    <source>
        <dbReference type="Google" id="ProtNLM"/>
    </source>
</evidence>
<evidence type="ECO:0000313" key="2">
    <source>
        <dbReference type="EMBL" id="MDQ0465906.1"/>
    </source>
</evidence>
<evidence type="ECO:0000313" key="3">
    <source>
        <dbReference type="Proteomes" id="UP001228905"/>
    </source>
</evidence>
<proteinExistence type="predicted"/>
<protein>
    <recommendedName>
        <fullName evidence="4">Lipoprotein</fullName>
    </recommendedName>
</protein>
<name>A0ABU0IV66_9CAUL</name>
<feature type="chain" id="PRO_5046273622" description="Lipoprotein" evidence="1">
    <location>
        <begin position="22"/>
        <end position="118"/>
    </location>
</feature>
<sequence>MLRPIRAALVAALVLSAAACAELLTGGELIRPGEPTGTIVVANGSSRTVVVAVLISNCNASTYGLNRLPSGVNLPPGRSYSFTVSAGCWDVDAGSMGAEARQRMQVRPGGGVRYTVTD</sequence>
<feature type="signal peptide" evidence="1">
    <location>
        <begin position="1"/>
        <end position="21"/>
    </location>
</feature>
<gene>
    <name evidence="2" type="ORF">QO010_003698</name>
</gene>